<dbReference type="GO" id="GO:0016020">
    <property type="term" value="C:membrane"/>
    <property type="evidence" value="ECO:0007669"/>
    <property type="project" value="UniProtKB-SubCell"/>
</dbReference>
<dbReference type="SUPFAM" id="SSF54001">
    <property type="entry name" value="Cysteine proteinases"/>
    <property type="match status" value="1"/>
</dbReference>
<evidence type="ECO:0000256" key="7">
    <source>
        <dbReference type="SAM" id="Phobius"/>
    </source>
</evidence>
<feature type="region of interest" description="Disordered" evidence="6">
    <location>
        <begin position="885"/>
        <end position="910"/>
    </location>
</feature>
<accession>A0A7R9FNQ8</accession>
<dbReference type="Pfam" id="PF06814">
    <property type="entry name" value="GOST_TM"/>
    <property type="match status" value="1"/>
</dbReference>
<keyword evidence="4 7" id="KW-1133">Transmembrane helix</keyword>
<dbReference type="InterPro" id="IPR035927">
    <property type="entry name" value="DUSP-like_sf"/>
</dbReference>
<dbReference type="InterPro" id="IPR018200">
    <property type="entry name" value="USP_CS"/>
</dbReference>
<evidence type="ECO:0000256" key="1">
    <source>
        <dbReference type="ARBA" id="ARBA00004141"/>
    </source>
</evidence>
<dbReference type="PANTHER" id="PTHR21229">
    <property type="entry name" value="LUNG SEVEN TRANSMEMBRANE RECEPTOR"/>
    <property type="match status" value="1"/>
</dbReference>
<feature type="transmembrane region" description="Helical" evidence="7">
    <location>
        <begin position="352"/>
        <end position="378"/>
    </location>
</feature>
<evidence type="ECO:0000313" key="11">
    <source>
        <dbReference type="EMBL" id="CAD7249790.1"/>
    </source>
</evidence>
<dbReference type="GO" id="GO:0004843">
    <property type="term" value="F:cysteine-type deubiquitinase activity"/>
    <property type="evidence" value="ECO:0007669"/>
    <property type="project" value="InterPro"/>
</dbReference>
<evidence type="ECO:0008006" key="13">
    <source>
        <dbReference type="Google" id="ProtNLM"/>
    </source>
</evidence>
<evidence type="ECO:0000256" key="6">
    <source>
        <dbReference type="SAM" id="MobiDB-lite"/>
    </source>
</evidence>
<organism evidence="11">
    <name type="scientific">Darwinula stevensoni</name>
    <dbReference type="NCBI Taxonomy" id="69355"/>
    <lineage>
        <taxon>Eukaryota</taxon>
        <taxon>Metazoa</taxon>
        <taxon>Ecdysozoa</taxon>
        <taxon>Arthropoda</taxon>
        <taxon>Crustacea</taxon>
        <taxon>Oligostraca</taxon>
        <taxon>Ostracoda</taxon>
        <taxon>Podocopa</taxon>
        <taxon>Podocopida</taxon>
        <taxon>Darwinulocopina</taxon>
        <taxon>Darwinuloidea</taxon>
        <taxon>Darwinulidae</taxon>
        <taxon>Darwinula</taxon>
    </lineage>
</organism>
<feature type="transmembrane region" description="Helical" evidence="7">
    <location>
        <begin position="470"/>
        <end position="490"/>
    </location>
</feature>
<dbReference type="InterPro" id="IPR028889">
    <property type="entry name" value="USP"/>
</dbReference>
<evidence type="ECO:0000313" key="12">
    <source>
        <dbReference type="Proteomes" id="UP000677054"/>
    </source>
</evidence>
<dbReference type="Pfam" id="PF00443">
    <property type="entry name" value="UCH"/>
    <property type="match status" value="1"/>
</dbReference>
<dbReference type="CDD" id="cd02674">
    <property type="entry name" value="Peptidase_C19R"/>
    <property type="match status" value="1"/>
</dbReference>
<feature type="transmembrane region" description="Helical" evidence="7">
    <location>
        <begin position="420"/>
        <end position="442"/>
    </location>
</feature>
<dbReference type="Pfam" id="PF06337">
    <property type="entry name" value="DUSP"/>
    <property type="match status" value="2"/>
</dbReference>
<feature type="signal peptide" evidence="8">
    <location>
        <begin position="1"/>
        <end position="25"/>
    </location>
</feature>
<comment type="subcellular location">
    <subcellularLocation>
        <location evidence="1">Membrane</location>
        <topology evidence="1">Multi-pass membrane protein</topology>
    </subcellularLocation>
</comment>
<evidence type="ECO:0000259" key="9">
    <source>
        <dbReference type="PROSITE" id="PS50235"/>
    </source>
</evidence>
<feature type="domain" description="USP" evidence="9">
    <location>
        <begin position="677"/>
        <end position="1147"/>
    </location>
</feature>
<dbReference type="GO" id="GO:0005794">
    <property type="term" value="C:Golgi apparatus"/>
    <property type="evidence" value="ECO:0007669"/>
    <property type="project" value="TreeGrafter"/>
</dbReference>
<keyword evidence="12" id="KW-1185">Reference proteome</keyword>
<dbReference type="GO" id="GO:0016579">
    <property type="term" value="P:protein deubiquitination"/>
    <property type="evidence" value="ECO:0007669"/>
    <property type="project" value="InterPro"/>
</dbReference>
<evidence type="ECO:0000256" key="2">
    <source>
        <dbReference type="ARBA" id="ARBA00022692"/>
    </source>
</evidence>
<dbReference type="SMART" id="SM00695">
    <property type="entry name" value="DUSP"/>
    <property type="match status" value="2"/>
</dbReference>
<dbReference type="PROSITE" id="PS50235">
    <property type="entry name" value="USP_3"/>
    <property type="match status" value="1"/>
</dbReference>
<proteinExistence type="predicted"/>
<feature type="domain" description="DUSP" evidence="10">
    <location>
        <begin position="1252"/>
        <end position="1354"/>
    </location>
</feature>
<gene>
    <name evidence="11" type="ORF">DSTB1V02_LOCUS9577</name>
</gene>
<feature type="transmembrane region" description="Helical" evidence="7">
    <location>
        <begin position="285"/>
        <end position="305"/>
    </location>
</feature>
<dbReference type="Proteomes" id="UP000677054">
    <property type="component" value="Unassembled WGS sequence"/>
</dbReference>
<name>A0A7R9FNQ8_9CRUS</name>
<evidence type="ECO:0000256" key="5">
    <source>
        <dbReference type="ARBA" id="ARBA00023136"/>
    </source>
</evidence>
<dbReference type="EMBL" id="LR902005">
    <property type="protein sequence ID" value="CAD7249790.1"/>
    <property type="molecule type" value="Genomic_DNA"/>
</dbReference>
<dbReference type="InterPro" id="IPR009637">
    <property type="entry name" value="GPR107/GPR108-like"/>
</dbReference>
<evidence type="ECO:0000256" key="8">
    <source>
        <dbReference type="SAM" id="SignalP"/>
    </source>
</evidence>
<dbReference type="InterPro" id="IPR001394">
    <property type="entry name" value="Peptidase_C19_UCH"/>
</dbReference>
<keyword evidence="2 7" id="KW-0812">Transmembrane</keyword>
<feature type="chain" id="PRO_5036210542" description="Ubiquitinyl hydrolase 1" evidence="8">
    <location>
        <begin position="26"/>
        <end position="1399"/>
    </location>
</feature>
<keyword evidence="3 8" id="KW-0732">Signal</keyword>
<dbReference type="EMBL" id="CAJPEV010002488">
    <property type="protein sequence ID" value="CAG0897077.1"/>
    <property type="molecule type" value="Genomic_DNA"/>
</dbReference>
<dbReference type="InterPro" id="IPR053937">
    <property type="entry name" value="GOST_TM"/>
</dbReference>
<feature type="compositionally biased region" description="Polar residues" evidence="6">
    <location>
        <begin position="823"/>
        <end position="834"/>
    </location>
</feature>
<feature type="compositionally biased region" description="Basic residues" evidence="6">
    <location>
        <begin position="835"/>
        <end position="845"/>
    </location>
</feature>
<dbReference type="SUPFAM" id="SSF143791">
    <property type="entry name" value="DUSP-like"/>
    <property type="match status" value="2"/>
</dbReference>
<dbReference type="PROSITE" id="PS00973">
    <property type="entry name" value="USP_2"/>
    <property type="match status" value="1"/>
</dbReference>
<sequence>MMCRFLAITILCLVSVSLVSHECEAKRHRLQLEDDVRKYIALSSFGFYKGGFLEVTLHEFAFSPYNPDGKFGFSIDHTASDSINPYMETNKDKCLLEDESVINSVDASNAFVLFIMDLKDNVMTVKCSPQLQTIQIEAMITSQLPEHGKAGQKKKFPTPLGLPYRQKRDVPSFFMKATSDTTLFQSRSRRSAKSAGPTAAPVSKEAGNICSEIAIPLSQDNHTTVFSSNFSIRIRTEKEEGLYSFYFHNCENYKGNQKTSVKLDISITEKNEDSFLSAGEMPLPALYFMMSFLFCLTGIFWLFLLHKSWSTVFKVHYLMGILVFTKSLSLLFHGINYHFIEVHGVHLEAWAVLYYITHLLKGALLFITIVLIGTGWAFIKHVLSPKDKRIFMIVIPLQVLANVALIITEETEEGEIGRTVWQEIFILIDLICCGAILLPVVWSIRHLQEASETDGKAALNLKKLKLFRHFYIMIVCYIYFTRIIVYLLRLTLPFRYEWLDEMFHEMATFVFFVLTGYKFRPASNNPYLQVPVEDEETVEDEVLTETGLTQNVVKLNRERRPSRNGHEDADWERGHLLKGEASDATLDDVEEQRKERKDHSLQMNVTTGRVWCHSCDKEVFLDNNKPPLGGVMETVTDNIFYSSSYRRSSGDGDEDFDMNENEEDDFGSVDGQVRGLTGLQNFGVTCYMNAAIQALSNTIPLTSYFLYNPPTSRHERKTMPSQDYRKLVHAIWGGQQPPACVSPSEMWRSVRLAIPAFRGFQQQDTQEFLRCFMDHLHEDLKERVLFHADNGRMGGGDHMVQDDSDTAPSEEGYETCDSGVSDDLSSTNSPQPRTQKQRISRHKKQQSMDVEEDEVPQGDVDAMEFSDASDSFPVNHLSRMRNPVLHLPTSRSSSPAEKNSSGSCHQGKNGQSYRSIISDIFDGKILSTVQCNTCSRVSSTKETFQDLSLPIPSREFIQILHQGTPLKAHFSSCPDMYQQQGWLSYMWSWLLSWFWGPSVDLHDCLGAFFSADELKGDNMYSCEKCKKLRNGIKYSRVLELPEVLGIHLKRFRHEFMFSSKIGNHVSFPLKDLDMSTYIHKDCASQVMKYDLFAVICHHGGVGGGHYTAYCLNPLNNQWYEYDDQCVTRVSPDVVRKCEAYVLFYKKYNEKILRQRDEVRRIEDNMVEPNLLPFYISRRWLNRFHTFSEPGPIDNSDIVCPHDRVWPQKMDHVKNLVVKVHQGVWDYLHECFGGGPACNYLVECVTCRQEQQRLAQRQSNEVQQYEHLHREFMNGEHEGGIFAVSMTWFNQWRAFVLGKEPEPPGPIDNSPIAVNKNGTFSLKPNSHYAQFSEDIWQFLRGIYGGGPELLLSSNRPISSTVDKANLLDSHNQIISETSSTADKATLLDSQSQLLNLLEKA</sequence>
<feature type="transmembrane region" description="Helical" evidence="7">
    <location>
        <begin position="390"/>
        <end position="408"/>
    </location>
</feature>
<dbReference type="PANTHER" id="PTHR21229:SF2">
    <property type="entry name" value="RE59932P"/>
    <property type="match status" value="1"/>
</dbReference>
<evidence type="ECO:0000256" key="4">
    <source>
        <dbReference type="ARBA" id="ARBA00022989"/>
    </source>
</evidence>
<feature type="region of interest" description="Disordered" evidence="6">
    <location>
        <begin position="792"/>
        <end position="857"/>
    </location>
</feature>
<dbReference type="Gene3D" id="3.90.70.10">
    <property type="entry name" value="Cysteine proteinases"/>
    <property type="match status" value="1"/>
</dbReference>
<feature type="compositionally biased region" description="Polar residues" evidence="6">
    <location>
        <begin position="889"/>
        <end position="910"/>
    </location>
</feature>
<dbReference type="InterPro" id="IPR006615">
    <property type="entry name" value="Pept_C19_DUSP"/>
</dbReference>
<dbReference type="OrthoDB" id="73004at2759"/>
<protein>
    <recommendedName>
        <fullName evidence="13">Ubiquitinyl hydrolase 1</fullName>
    </recommendedName>
</protein>
<reference evidence="11" key="1">
    <citation type="submission" date="2020-11" db="EMBL/GenBank/DDBJ databases">
        <authorList>
            <person name="Tran Van P."/>
        </authorList>
    </citation>
    <scope>NUCLEOTIDE SEQUENCE</scope>
</reference>
<dbReference type="InterPro" id="IPR038765">
    <property type="entry name" value="Papain-like_cys_pep_sf"/>
</dbReference>
<keyword evidence="5 7" id="KW-0472">Membrane</keyword>
<dbReference type="Gene3D" id="3.30.2230.10">
    <property type="entry name" value="DUSP-like"/>
    <property type="match status" value="2"/>
</dbReference>
<evidence type="ECO:0000259" key="10">
    <source>
        <dbReference type="PROSITE" id="PS51283"/>
    </source>
</evidence>
<evidence type="ECO:0000256" key="3">
    <source>
        <dbReference type="ARBA" id="ARBA00022729"/>
    </source>
</evidence>
<dbReference type="PROSITE" id="PS51283">
    <property type="entry name" value="DUSP"/>
    <property type="match status" value="2"/>
</dbReference>
<feature type="domain" description="DUSP" evidence="10">
    <location>
        <begin position="1149"/>
        <end position="1243"/>
    </location>
</feature>
<feature type="transmembrane region" description="Helical" evidence="7">
    <location>
        <begin position="317"/>
        <end position="340"/>
    </location>
</feature>